<reference evidence="13" key="1">
    <citation type="submission" date="2016-12" db="EMBL/GenBank/DDBJ databases">
        <authorList>
            <person name="Varghese N."/>
            <person name="Submissions S."/>
        </authorList>
    </citation>
    <scope>NUCLEOTIDE SEQUENCE [LARGE SCALE GENOMIC DNA]</scope>
    <source>
        <strain evidence="13">DSM 25035</strain>
    </source>
</reference>
<dbReference type="EMBL" id="FRXN01000005">
    <property type="protein sequence ID" value="SHO64601.1"/>
    <property type="molecule type" value="Genomic_DNA"/>
</dbReference>
<dbReference type="PROSITE" id="PS01124">
    <property type="entry name" value="HTH_ARAC_FAMILY_2"/>
    <property type="match status" value="1"/>
</dbReference>
<dbReference type="FunFam" id="1.10.287.130:FF:000045">
    <property type="entry name" value="Two-component system sensor histidine kinase/response regulator"/>
    <property type="match status" value="1"/>
</dbReference>
<dbReference type="Pfam" id="PF02518">
    <property type="entry name" value="HATPase_c"/>
    <property type="match status" value="1"/>
</dbReference>
<feature type="domain" description="Histidine kinase" evidence="10">
    <location>
        <begin position="829"/>
        <end position="1041"/>
    </location>
</feature>
<dbReference type="SUPFAM" id="SSF55874">
    <property type="entry name" value="ATPase domain of HSP90 chaperone/DNA topoisomerase II/histidine kinase"/>
    <property type="match status" value="1"/>
</dbReference>
<protein>
    <recommendedName>
        <fullName evidence="2">histidine kinase</fullName>
        <ecNumber evidence="2">2.7.13.3</ecNumber>
    </recommendedName>
</protein>
<evidence type="ECO:0000313" key="13">
    <source>
        <dbReference type="Proteomes" id="UP000184609"/>
    </source>
</evidence>
<sequence length="1323" mass="151937">MNQFLSRLKVTLLLLWSLFAFIQKGKSQSDISFRQLSVNQGLSQNSAVSVTQDQEGYLWIATQDGLNKYDGRQFTIFPKKFSDITQKNQLVLGKVLADKNHRIWIIPDSQNPEVLRPGKIEFEPISEILGATYIFEDTEDAIWIATQYGQLFRWNEKLDFPELLFSNSESDLVHISQFDKDFLILTFTDSVYLFDKNTFELKTLISSDIQGLFSVSQLIPNGQVLMGTLNQGLWLWDPTEEKIEKFQEAIGLKVDPIQQQMVLDILVDSKGKVWIATYGAGAYLLDLENPSMVQFSNFKQNPRSLHYNDILCLFEDYTKTVWLGTDGGGLSFYDSYLEKFNFYHNNQVPEDINIDVVRSIYADSSFIWIGTSGKGLTQFDRKDQSWKTFKAANSGKQSLQGNRIMSLFKNENELWIGYQGDGMSIYDLKTKTFRHFGLQTSPSLPARTVWKIFKDAQNRVWLCTRNEGLFQFDKNQGVVQSFQYNAGEEGSIPENNIRDIIQVNENEFWIGTENMGIAKLDLSSGLFSSIPAEENEISSTKIKSLYLGPENYLWIGTNGSGLNRLNLETWENRVFDTKSGLANDVVYGILPDELGNLWLSSNRGITQIKLQGNDNYAIFNYNNYDGLATEFNTGAYFKDQQGLLYFGSLEGLYWFQAKNIELNSTPPKTVVSGLQAFDKTVDIGRKIKIPYDQNTLTFTISSMFFSSPGKNQFQYKLDGYDKDWNFNGNNSIARYTNLPPGDYTFLANSSNYDGIWSETPDQIKFTIAPPWYGSMLAKFLYFVLFVLLIYWTYQYLVWRFKIQFELKSKNEEAQRLREMDQFKTSFFTNISHEFRTPLTLIMGPVQKLLGQTENPQVKSQLNLIQQNSIRLLNLVDQLLEASKLKSGRINLKVRKGNLSLLLQTLVINFYYLANEKGMNLISKGPLITEVWFDADKIEKIVGNLLQNAIKYGKAKSDIHLNWKADGSQLLLQIKNFSSQYYSEYEKELLFEKFFKPDPKSEGFGLGLPLVKDLVELHRGQITLQIPEGNLFEISISIPLDRYSYDSEEIWEESNSILEKKRITGKKSTGSTENLMILLVDDNQSVREFLNQELEENYTILQAENGKEGIDIALDKIPDLIISDIMMPEVDGLQLCETLKNDERTSHIPIILLTAKIEEENKIKGLKVGADDYIYKPFTTNSLLIRIQNLIDLRRNLRNRYSGKTKISPKELAVSSSEEKFLQKVQKIVDNELMDVNFTIEDFCKNIGMSRMQLHRKLTAITGLSTSAFIRDQRLKKAEQKLKSGDENISEIAYSVGFSSPSYFIRCFKETYHMTPKEYQETKK</sequence>
<keyword evidence="12" id="KW-0418">Kinase</keyword>
<gene>
    <name evidence="12" type="ORF">SAMN04488108_3560</name>
</gene>
<feature type="domain" description="HTH araC/xylS-type" evidence="9">
    <location>
        <begin position="1222"/>
        <end position="1321"/>
    </location>
</feature>
<dbReference type="InterPro" id="IPR018060">
    <property type="entry name" value="HTH_AraC"/>
</dbReference>
<dbReference type="InterPro" id="IPR015943">
    <property type="entry name" value="WD40/YVTN_repeat-like_dom_sf"/>
</dbReference>
<feature type="domain" description="Response regulatory" evidence="11">
    <location>
        <begin position="1075"/>
        <end position="1190"/>
    </location>
</feature>
<dbReference type="PANTHER" id="PTHR43547:SF2">
    <property type="entry name" value="HYBRID SIGNAL TRANSDUCTION HISTIDINE KINASE C"/>
    <property type="match status" value="1"/>
</dbReference>
<dbReference type="Gene3D" id="3.30.565.10">
    <property type="entry name" value="Histidine kinase-like ATPase, C-terminal domain"/>
    <property type="match status" value="1"/>
</dbReference>
<evidence type="ECO:0000259" key="10">
    <source>
        <dbReference type="PROSITE" id="PS50109"/>
    </source>
</evidence>
<dbReference type="OrthoDB" id="9806995at2"/>
<feature type="modified residue" description="4-aspartylphosphate" evidence="7">
    <location>
        <position position="1123"/>
    </location>
</feature>
<dbReference type="SUPFAM" id="SSF47384">
    <property type="entry name" value="Homodimeric domain of signal transducing histidine kinase"/>
    <property type="match status" value="1"/>
</dbReference>
<evidence type="ECO:0000256" key="1">
    <source>
        <dbReference type="ARBA" id="ARBA00000085"/>
    </source>
</evidence>
<evidence type="ECO:0000259" key="11">
    <source>
        <dbReference type="PROSITE" id="PS50110"/>
    </source>
</evidence>
<name>A0A1M7ZI83_9BACT</name>
<dbReference type="InterPro" id="IPR011110">
    <property type="entry name" value="Reg_prop"/>
</dbReference>
<evidence type="ECO:0000256" key="5">
    <source>
        <dbReference type="ARBA" id="ARBA00023125"/>
    </source>
</evidence>
<dbReference type="SUPFAM" id="SSF52172">
    <property type="entry name" value="CheY-like"/>
    <property type="match status" value="1"/>
</dbReference>
<dbReference type="PANTHER" id="PTHR43547">
    <property type="entry name" value="TWO-COMPONENT HISTIDINE KINASE"/>
    <property type="match status" value="1"/>
</dbReference>
<dbReference type="SMART" id="SM00342">
    <property type="entry name" value="HTH_ARAC"/>
    <property type="match status" value="1"/>
</dbReference>
<dbReference type="SMART" id="SM00387">
    <property type="entry name" value="HATPase_c"/>
    <property type="match status" value="1"/>
</dbReference>
<dbReference type="SMART" id="SM00448">
    <property type="entry name" value="REC"/>
    <property type="match status" value="1"/>
</dbReference>
<keyword evidence="6" id="KW-0804">Transcription</keyword>
<dbReference type="RefSeq" id="WP_073573150.1">
    <property type="nucleotide sequence ID" value="NZ_FRXN01000005.1"/>
</dbReference>
<dbReference type="InterPro" id="IPR036890">
    <property type="entry name" value="HATPase_C_sf"/>
</dbReference>
<dbReference type="InterPro" id="IPR001789">
    <property type="entry name" value="Sig_transdc_resp-reg_receiver"/>
</dbReference>
<dbReference type="Gene3D" id="2.60.40.10">
    <property type="entry name" value="Immunoglobulins"/>
    <property type="match status" value="1"/>
</dbReference>
<keyword evidence="12" id="KW-0808">Transferase</keyword>
<comment type="catalytic activity">
    <reaction evidence="1">
        <text>ATP + protein L-histidine = ADP + protein N-phospho-L-histidine.</text>
        <dbReference type="EC" id="2.7.13.3"/>
    </reaction>
</comment>
<accession>A0A1M7ZI83</accession>
<dbReference type="InterPro" id="IPR003661">
    <property type="entry name" value="HisK_dim/P_dom"/>
</dbReference>
<evidence type="ECO:0000313" key="12">
    <source>
        <dbReference type="EMBL" id="SHO64601.1"/>
    </source>
</evidence>
<dbReference type="PROSITE" id="PS50109">
    <property type="entry name" value="HIS_KIN"/>
    <property type="match status" value="1"/>
</dbReference>
<dbReference type="InterPro" id="IPR036097">
    <property type="entry name" value="HisK_dim/P_sf"/>
</dbReference>
<evidence type="ECO:0000256" key="7">
    <source>
        <dbReference type="PROSITE-ProRule" id="PRU00169"/>
    </source>
</evidence>
<evidence type="ECO:0000256" key="2">
    <source>
        <dbReference type="ARBA" id="ARBA00012438"/>
    </source>
</evidence>
<feature type="transmembrane region" description="Helical" evidence="8">
    <location>
        <begin position="771"/>
        <end position="793"/>
    </location>
</feature>
<feature type="transmembrane region" description="Helical" evidence="8">
    <location>
        <begin position="896"/>
        <end position="913"/>
    </location>
</feature>
<dbReference type="InterPro" id="IPR005467">
    <property type="entry name" value="His_kinase_dom"/>
</dbReference>
<evidence type="ECO:0000259" key="9">
    <source>
        <dbReference type="PROSITE" id="PS01124"/>
    </source>
</evidence>
<dbReference type="SMART" id="SM00388">
    <property type="entry name" value="HisKA"/>
    <property type="match status" value="1"/>
</dbReference>
<keyword evidence="8" id="KW-0472">Membrane</keyword>
<dbReference type="Gene3D" id="1.10.287.130">
    <property type="match status" value="1"/>
</dbReference>
<keyword evidence="4" id="KW-0805">Transcription regulation</keyword>
<dbReference type="InterPro" id="IPR003594">
    <property type="entry name" value="HATPase_dom"/>
</dbReference>
<dbReference type="Gene3D" id="1.10.10.60">
    <property type="entry name" value="Homeodomain-like"/>
    <property type="match status" value="1"/>
</dbReference>
<keyword evidence="8" id="KW-1133">Transmembrane helix</keyword>
<dbReference type="Pfam" id="PF07494">
    <property type="entry name" value="Reg_prop"/>
    <property type="match status" value="1"/>
</dbReference>
<evidence type="ECO:0000256" key="8">
    <source>
        <dbReference type="SAM" id="Phobius"/>
    </source>
</evidence>
<keyword evidence="3 7" id="KW-0597">Phosphoprotein</keyword>
<evidence type="ECO:0000256" key="4">
    <source>
        <dbReference type="ARBA" id="ARBA00023015"/>
    </source>
</evidence>
<dbReference type="InterPro" id="IPR009057">
    <property type="entry name" value="Homeodomain-like_sf"/>
</dbReference>
<dbReference type="Gene3D" id="2.130.10.10">
    <property type="entry name" value="YVTN repeat-like/Quinoprotein amine dehydrogenase"/>
    <property type="match status" value="2"/>
</dbReference>
<dbReference type="SUPFAM" id="SSF63829">
    <property type="entry name" value="Calcium-dependent phosphotriesterase"/>
    <property type="match status" value="2"/>
</dbReference>
<dbReference type="Pfam" id="PF00072">
    <property type="entry name" value="Response_reg"/>
    <property type="match status" value="1"/>
</dbReference>
<keyword evidence="5" id="KW-0238">DNA-binding</keyword>
<dbReference type="InterPro" id="IPR011006">
    <property type="entry name" value="CheY-like_superfamily"/>
</dbReference>
<dbReference type="Proteomes" id="UP000184609">
    <property type="component" value="Unassembled WGS sequence"/>
</dbReference>
<keyword evidence="13" id="KW-1185">Reference proteome</keyword>
<evidence type="ECO:0000256" key="6">
    <source>
        <dbReference type="ARBA" id="ARBA00023163"/>
    </source>
</evidence>
<dbReference type="STRING" id="1073327.SAMN04488108_3560"/>
<dbReference type="PROSITE" id="PS50110">
    <property type="entry name" value="RESPONSE_REGULATORY"/>
    <property type="match status" value="1"/>
</dbReference>
<dbReference type="GO" id="GO:0043565">
    <property type="term" value="F:sequence-specific DNA binding"/>
    <property type="evidence" value="ECO:0007669"/>
    <property type="project" value="InterPro"/>
</dbReference>
<dbReference type="Pfam" id="PF07495">
    <property type="entry name" value="Y_Y_Y"/>
    <property type="match status" value="1"/>
</dbReference>
<dbReference type="InterPro" id="IPR020449">
    <property type="entry name" value="Tscrpt_reg_AraC-type_HTH"/>
</dbReference>
<dbReference type="InterPro" id="IPR013783">
    <property type="entry name" value="Ig-like_fold"/>
</dbReference>
<dbReference type="GO" id="GO:0003700">
    <property type="term" value="F:DNA-binding transcription factor activity"/>
    <property type="evidence" value="ECO:0007669"/>
    <property type="project" value="InterPro"/>
</dbReference>
<dbReference type="PRINTS" id="PR00032">
    <property type="entry name" value="HTHARAC"/>
</dbReference>
<dbReference type="InterPro" id="IPR011123">
    <property type="entry name" value="Y_Y_Y"/>
</dbReference>
<dbReference type="Pfam" id="PF00512">
    <property type="entry name" value="HisKA"/>
    <property type="match status" value="1"/>
</dbReference>
<dbReference type="SUPFAM" id="SSF46689">
    <property type="entry name" value="Homeodomain-like"/>
    <property type="match status" value="1"/>
</dbReference>
<dbReference type="Gene3D" id="3.40.50.2300">
    <property type="match status" value="1"/>
</dbReference>
<dbReference type="CDD" id="cd00082">
    <property type="entry name" value="HisKA"/>
    <property type="match status" value="1"/>
</dbReference>
<organism evidence="12 13">
    <name type="scientific">Algoriphagus zhangzhouensis</name>
    <dbReference type="NCBI Taxonomy" id="1073327"/>
    <lineage>
        <taxon>Bacteria</taxon>
        <taxon>Pseudomonadati</taxon>
        <taxon>Bacteroidota</taxon>
        <taxon>Cytophagia</taxon>
        <taxon>Cytophagales</taxon>
        <taxon>Cyclobacteriaceae</taxon>
        <taxon>Algoriphagus</taxon>
    </lineage>
</organism>
<dbReference type="CDD" id="cd17574">
    <property type="entry name" value="REC_OmpR"/>
    <property type="match status" value="1"/>
</dbReference>
<dbReference type="GO" id="GO:0000155">
    <property type="term" value="F:phosphorelay sensor kinase activity"/>
    <property type="evidence" value="ECO:0007669"/>
    <property type="project" value="InterPro"/>
</dbReference>
<keyword evidence="8" id="KW-0812">Transmembrane</keyword>
<dbReference type="Pfam" id="PF12833">
    <property type="entry name" value="HTH_18"/>
    <property type="match status" value="1"/>
</dbReference>
<proteinExistence type="predicted"/>
<dbReference type="EC" id="2.7.13.3" evidence="2"/>
<evidence type="ECO:0000256" key="3">
    <source>
        <dbReference type="ARBA" id="ARBA00022553"/>
    </source>
</evidence>